<dbReference type="EMBL" id="JAMYQB010000017">
    <property type="protein sequence ID" value="MER9406362.1"/>
    <property type="molecule type" value="Genomic_DNA"/>
</dbReference>
<proteinExistence type="predicted"/>
<sequence length="283" mass="31937">MNKEYWTLIRENIGSASVTVPLFSLFLSGAFFFGFFSVVGFSNIGTVGVSDFSKAALRWSPSALLLALALAVPHLSSSGKILRDTEKLRERIKAGAPIEEIEAGLRILEKRHSRVSYFFSALSKPRFLAKGWVITILVITISILMTYLFITSRPPNDTAFISLFFPINFLIILYFIIANDRKEMMGYLIAACIFLTLMTNVAISGRATATNLFSPKETNLYTIALKDKEVSFDSYIKFDYSVYAYSKEFGLFIYNSDDVNYIHTKRICIESYLTCMRSHSVVP</sequence>
<organism evidence="2 3">
    <name type="scientific">Mesorhizobium caraganae</name>
    <dbReference type="NCBI Taxonomy" id="483206"/>
    <lineage>
        <taxon>Bacteria</taxon>
        <taxon>Pseudomonadati</taxon>
        <taxon>Pseudomonadota</taxon>
        <taxon>Alphaproteobacteria</taxon>
        <taxon>Hyphomicrobiales</taxon>
        <taxon>Phyllobacteriaceae</taxon>
        <taxon>Mesorhizobium</taxon>
    </lineage>
</organism>
<gene>
    <name evidence="2" type="ORF">NKI36_20225</name>
</gene>
<evidence type="ECO:0000256" key="1">
    <source>
        <dbReference type="SAM" id="Phobius"/>
    </source>
</evidence>
<protein>
    <submittedName>
        <fullName evidence="2">Uncharacterized protein</fullName>
    </submittedName>
</protein>
<feature type="transmembrane region" description="Helical" evidence="1">
    <location>
        <begin position="184"/>
        <end position="203"/>
    </location>
</feature>
<dbReference type="Proteomes" id="UP001433071">
    <property type="component" value="Unassembled WGS sequence"/>
</dbReference>
<evidence type="ECO:0000313" key="2">
    <source>
        <dbReference type="EMBL" id="MER9406362.1"/>
    </source>
</evidence>
<feature type="transmembrane region" description="Helical" evidence="1">
    <location>
        <begin position="62"/>
        <end position="82"/>
    </location>
</feature>
<evidence type="ECO:0000313" key="3">
    <source>
        <dbReference type="Proteomes" id="UP001433071"/>
    </source>
</evidence>
<dbReference type="RefSeq" id="WP_352559723.1">
    <property type="nucleotide sequence ID" value="NZ_JAMYQB010000017.1"/>
</dbReference>
<accession>A0ABV1Z2V6</accession>
<keyword evidence="1" id="KW-1133">Transmembrane helix</keyword>
<comment type="caution">
    <text evidence="2">The sequence shown here is derived from an EMBL/GenBank/DDBJ whole genome shotgun (WGS) entry which is preliminary data.</text>
</comment>
<keyword evidence="3" id="KW-1185">Reference proteome</keyword>
<keyword evidence="1" id="KW-0812">Transmembrane</keyword>
<feature type="transmembrane region" description="Helical" evidence="1">
    <location>
        <begin position="20"/>
        <end position="42"/>
    </location>
</feature>
<keyword evidence="1" id="KW-0472">Membrane</keyword>
<reference evidence="2 3" key="1">
    <citation type="journal article" date="2024" name="Proc. Natl. Acad. Sci. U.S.A.">
        <title>The evolutionary genomics of adaptation to stress in wild rhizobium bacteria.</title>
        <authorList>
            <person name="Kehlet-Delgado H."/>
            <person name="Montoya A.P."/>
            <person name="Jensen K.T."/>
            <person name="Wendlandt C.E."/>
            <person name="Dexheimer C."/>
            <person name="Roberts M."/>
            <person name="Torres Martinez L."/>
            <person name="Friesen M.L."/>
            <person name="Griffitts J.S."/>
            <person name="Porter S.S."/>
        </authorList>
    </citation>
    <scope>NUCLEOTIDE SEQUENCE [LARGE SCALE GENOMIC DNA]</scope>
    <source>
        <strain evidence="2 3">M0641</strain>
    </source>
</reference>
<feature type="transmembrane region" description="Helical" evidence="1">
    <location>
        <begin position="132"/>
        <end position="152"/>
    </location>
</feature>
<name>A0ABV1Z2V6_9HYPH</name>
<feature type="transmembrane region" description="Helical" evidence="1">
    <location>
        <begin position="158"/>
        <end position="177"/>
    </location>
</feature>